<organism evidence="8 9">
    <name type="scientific">Thiospirochaeta perfilievii</name>
    <dbReference type="NCBI Taxonomy" id="252967"/>
    <lineage>
        <taxon>Bacteria</taxon>
        <taxon>Pseudomonadati</taxon>
        <taxon>Spirochaetota</taxon>
        <taxon>Spirochaetia</taxon>
        <taxon>Spirochaetales</taxon>
        <taxon>Spirochaetaceae</taxon>
        <taxon>Thiospirochaeta</taxon>
    </lineage>
</organism>
<keyword evidence="5 6" id="KW-0472">Membrane</keyword>
<dbReference type="GO" id="GO:0005886">
    <property type="term" value="C:plasma membrane"/>
    <property type="evidence" value="ECO:0007669"/>
    <property type="project" value="TreeGrafter"/>
</dbReference>
<dbReference type="AlphaFoldDB" id="A0A5C1QF61"/>
<gene>
    <name evidence="8" type="ORF">EW093_13535</name>
</gene>
<dbReference type="EMBL" id="CP035807">
    <property type="protein sequence ID" value="QEN05689.1"/>
    <property type="molecule type" value="Genomic_DNA"/>
</dbReference>
<protein>
    <submittedName>
        <fullName evidence="8">GtrA family protein</fullName>
    </submittedName>
</protein>
<accession>A0A5C1QF61</accession>
<sequence>MQIIKQAAKFSIVGLINTGITIGSIFILTKIFSVNYIVANAIGYILGLINSFFLNRSWTFKSRGKFRSQGLRFVLVFIMCYTLQLGLLIILKERLYINVDISQIIGMVFYTGLNFILSKFFTFKKESLYES</sequence>
<dbReference type="InterPro" id="IPR007267">
    <property type="entry name" value="GtrA_DPMS_TM"/>
</dbReference>
<feature type="transmembrane region" description="Helical" evidence="6">
    <location>
        <begin position="73"/>
        <end position="91"/>
    </location>
</feature>
<evidence type="ECO:0000313" key="9">
    <source>
        <dbReference type="Proteomes" id="UP000323824"/>
    </source>
</evidence>
<dbReference type="PANTHER" id="PTHR38459">
    <property type="entry name" value="PROPHAGE BACTOPRENOL-LINKED GLUCOSE TRANSLOCASE HOMOLOG"/>
    <property type="match status" value="1"/>
</dbReference>
<feature type="domain" description="GtrA/DPMS transmembrane" evidence="7">
    <location>
        <begin position="9"/>
        <end position="123"/>
    </location>
</feature>
<dbReference type="Pfam" id="PF04138">
    <property type="entry name" value="GtrA_DPMS_TM"/>
    <property type="match status" value="1"/>
</dbReference>
<dbReference type="PANTHER" id="PTHR38459:SF1">
    <property type="entry name" value="PROPHAGE BACTOPRENOL-LINKED GLUCOSE TRANSLOCASE HOMOLOG"/>
    <property type="match status" value="1"/>
</dbReference>
<evidence type="ECO:0000313" key="8">
    <source>
        <dbReference type="EMBL" id="QEN05689.1"/>
    </source>
</evidence>
<evidence type="ECO:0000256" key="3">
    <source>
        <dbReference type="ARBA" id="ARBA00022692"/>
    </source>
</evidence>
<evidence type="ECO:0000256" key="1">
    <source>
        <dbReference type="ARBA" id="ARBA00004141"/>
    </source>
</evidence>
<feature type="transmembrane region" description="Helical" evidence="6">
    <location>
        <begin position="34"/>
        <end position="53"/>
    </location>
</feature>
<reference evidence="8 9" key="2">
    <citation type="submission" date="2019-09" db="EMBL/GenBank/DDBJ databases">
        <title>Complete Genome Sequence and Methylome Analysis of free living Spirochaetas.</title>
        <authorList>
            <person name="Leshcheva N."/>
            <person name="Mikheeva N."/>
        </authorList>
    </citation>
    <scope>NUCLEOTIDE SEQUENCE [LARGE SCALE GENOMIC DNA]</scope>
    <source>
        <strain evidence="8 9">P</strain>
    </source>
</reference>
<evidence type="ECO:0000256" key="6">
    <source>
        <dbReference type="SAM" id="Phobius"/>
    </source>
</evidence>
<keyword evidence="9" id="KW-1185">Reference proteome</keyword>
<proteinExistence type="inferred from homology"/>
<evidence type="ECO:0000256" key="4">
    <source>
        <dbReference type="ARBA" id="ARBA00022989"/>
    </source>
</evidence>
<dbReference type="OrthoDB" id="9812049at2"/>
<keyword evidence="4 6" id="KW-1133">Transmembrane helix</keyword>
<name>A0A5C1QF61_9SPIO</name>
<dbReference type="KEGG" id="sper:EW093_13535"/>
<feature type="transmembrane region" description="Helical" evidence="6">
    <location>
        <begin position="97"/>
        <end position="117"/>
    </location>
</feature>
<reference evidence="8 9" key="1">
    <citation type="submission" date="2019-02" db="EMBL/GenBank/DDBJ databases">
        <authorList>
            <person name="Fomenkov A."/>
            <person name="Dubinina G."/>
            <person name="Grabovich M."/>
            <person name="Vincze T."/>
            <person name="Roberts R.J."/>
        </authorList>
    </citation>
    <scope>NUCLEOTIDE SEQUENCE [LARGE SCALE GENOMIC DNA]</scope>
    <source>
        <strain evidence="8 9">P</strain>
    </source>
</reference>
<evidence type="ECO:0000259" key="7">
    <source>
        <dbReference type="Pfam" id="PF04138"/>
    </source>
</evidence>
<keyword evidence="3 6" id="KW-0812">Transmembrane</keyword>
<dbReference type="Proteomes" id="UP000323824">
    <property type="component" value="Chromosome"/>
</dbReference>
<dbReference type="GO" id="GO:0000271">
    <property type="term" value="P:polysaccharide biosynthetic process"/>
    <property type="evidence" value="ECO:0007669"/>
    <property type="project" value="InterPro"/>
</dbReference>
<comment type="similarity">
    <text evidence="2">Belongs to the GtrA family.</text>
</comment>
<evidence type="ECO:0000256" key="2">
    <source>
        <dbReference type="ARBA" id="ARBA00009399"/>
    </source>
</evidence>
<comment type="subcellular location">
    <subcellularLocation>
        <location evidence="1">Membrane</location>
        <topology evidence="1">Multi-pass membrane protein</topology>
    </subcellularLocation>
</comment>
<dbReference type="RefSeq" id="WP_149568923.1">
    <property type="nucleotide sequence ID" value="NZ_CP035807.1"/>
</dbReference>
<feature type="transmembrane region" description="Helical" evidence="6">
    <location>
        <begin position="7"/>
        <end position="28"/>
    </location>
</feature>
<dbReference type="InterPro" id="IPR051401">
    <property type="entry name" value="GtrA_CellWall_Glycosyl"/>
</dbReference>
<evidence type="ECO:0000256" key="5">
    <source>
        <dbReference type="ARBA" id="ARBA00023136"/>
    </source>
</evidence>